<evidence type="ECO:0008006" key="2">
    <source>
        <dbReference type="Google" id="ProtNLM"/>
    </source>
</evidence>
<sequence length="108" mass="11498">MSMGYERENYLMCRLLKTVPIGLVTALAVLTHAFSVEAQQLGSIVGSLTDQMTLTPLVGASVSLTDHELSAVTNEDGHFVIRGVPTGDVSVRMEHLGHIAVVVQVAVP</sequence>
<name>A0A382QMM2_9ZZZZ</name>
<gene>
    <name evidence="1" type="ORF">METZ01_LOCUS339019</name>
</gene>
<dbReference type="Pfam" id="PF13620">
    <property type="entry name" value="CarboxypepD_reg"/>
    <property type="match status" value="1"/>
</dbReference>
<evidence type="ECO:0000313" key="1">
    <source>
        <dbReference type="EMBL" id="SVC86165.1"/>
    </source>
</evidence>
<reference evidence="1" key="1">
    <citation type="submission" date="2018-05" db="EMBL/GenBank/DDBJ databases">
        <authorList>
            <person name="Lanie J.A."/>
            <person name="Ng W.-L."/>
            <person name="Kazmierczak K.M."/>
            <person name="Andrzejewski T.M."/>
            <person name="Davidsen T.M."/>
            <person name="Wayne K.J."/>
            <person name="Tettelin H."/>
            <person name="Glass J.I."/>
            <person name="Rusch D."/>
            <person name="Podicherti R."/>
            <person name="Tsui H.-C.T."/>
            <person name="Winkler M.E."/>
        </authorList>
    </citation>
    <scope>NUCLEOTIDE SEQUENCE</scope>
</reference>
<dbReference type="InterPro" id="IPR008969">
    <property type="entry name" value="CarboxyPept-like_regulatory"/>
</dbReference>
<dbReference type="SUPFAM" id="SSF49464">
    <property type="entry name" value="Carboxypeptidase regulatory domain-like"/>
    <property type="match status" value="1"/>
</dbReference>
<dbReference type="AlphaFoldDB" id="A0A382QMM2"/>
<dbReference type="EMBL" id="UINC01115268">
    <property type="protein sequence ID" value="SVC86165.1"/>
    <property type="molecule type" value="Genomic_DNA"/>
</dbReference>
<dbReference type="Gene3D" id="2.60.40.1120">
    <property type="entry name" value="Carboxypeptidase-like, regulatory domain"/>
    <property type="match status" value="1"/>
</dbReference>
<feature type="non-terminal residue" evidence="1">
    <location>
        <position position="108"/>
    </location>
</feature>
<accession>A0A382QMM2</accession>
<proteinExistence type="predicted"/>
<protein>
    <recommendedName>
        <fullName evidence="2">TonB-dependent receptor plug domain-containing protein</fullName>
    </recommendedName>
</protein>
<organism evidence="1">
    <name type="scientific">marine metagenome</name>
    <dbReference type="NCBI Taxonomy" id="408172"/>
    <lineage>
        <taxon>unclassified sequences</taxon>
        <taxon>metagenomes</taxon>
        <taxon>ecological metagenomes</taxon>
    </lineage>
</organism>